<dbReference type="Pfam" id="PF07978">
    <property type="entry name" value="NIPSNAP"/>
    <property type="match status" value="1"/>
</dbReference>
<dbReference type="SUPFAM" id="SSF54909">
    <property type="entry name" value="Dimeric alpha+beta barrel"/>
    <property type="match status" value="1"/>
</dbReference>
<evidence type="ECO:0000259" key="1">
    <source>
        <dbReference type="Pfam" id="PF07978"/>
    </source>
</evidence>
<dbReference type="RefSeq" id="WP_092052592.1">
    <property type="nucleotide sequence ID" value="NZ_FOQD01000013.1"/>
</dbReference>
<protein>
    <submittedName>
        <fullName evidence="2">NIPSNAP protein</fullName>
    </submittedName>
</protein>
<dbReference type="STRING" id="1576369.SAMN05421753_113160"/>
<name>A0A1I3M537_9PLAN</name>
<accession>A0A1I3M537</accession>
<dbReference type="Proteomes" id="UP000199518">
    <property type="component" value="Unassembled WGS sequence"/>
</dbReference>
<keyword evidence="3" id="KW-1185">Reference proteome</keyword>
<feature type="domain" description="NIPSNAP" evidence="1">
    <location>
        <begin position="52"/>
        <end position="153"/>
    </location>
</feature>
<dbReference type="EMBL" id="FOQD01000013">
    <property type="protein sequence ID" value="SFI92072.1"/>
    <property type="molecule type" value="Genomic_DNA"/>
</dbReference>
<gene>
    <name evidence="2" type="ORF">SAMN05421753_113160</name>
</gene>
<organism evidence="2 3">
    <name type="scientific">Planctomicrobium piriforme</name>
    <dbReference type="NCBI Taxonomy" id="1576369"/>
    <lineage>
        <taxon>Bacteria</taxon>
        <taxon>Pseudomonadati</taxon>
        <taxon>Planctomycetota</taxon>
        <taxon>Planctomycetia</taxon>
        <taxon>Planctomycetales</taxon>
        <taxon>Planctomycetaceae</taxon>
        <taxon>Planctomicrobium</taxon>
    </lineage>
</organism>
<reference evidence="3" key="1">
    <citation type="submission" date="2016-10" db="EMBL/GenBank/DDBJ databases">
        <authorList>
            <person name="Varghese N."/>
            <person name="Submissions S."/>
        </authorList>
    </citation>
    <scope>NUCLEOTIDE SEQUENCE [LARGE SCALE GENOMIC DNA]</scope>
    <source>
        <strain evidence="3">DSM 26348</strain>
    </source>
</reference>
<dbReference type="AlphaFoldDB" id="A0A1I3M537"/>
<dbReference type="InterPro" id="IPR012577">
    <property type="entry name" value="NIPSNAP"/>
</dbReference>
<sequence length="156" mass="17329">MMQNNLARVASVAVIVVSAWAVKGILLPQQSSAEGPLPVTVDDKSAQGNQFYELRIYTAAPGKMEALHQRFRDHTLRLFEKHGIKSIGYWTEADSQARLYYLVAYPDRASREKMLINGIAADPEFRQAVAESESNGKLTSQIESVLLTPTDYSALK</sequence>
<proteinExistence type="predicted"/>
<evidence type="ECO:0000313" key="2">
    <source>
        <dbReference type="EMBL" id="SFI92072.1"/>
    </source>
</evidence>
<evidence type="ECO:0000313" key="3">
    <source>
        <dbReference type="Proteomes" id="UP000199518"/>
    </source>
</evidence>
<dbReference type="OrthoDB" id="9809695at2"/>
<dbReference type="InterPro" id="IPR011008">
    <property type="entry name" value="Dimeric_a/b-barrel"/>
</dbReference>
<dbReference type="Gene3D" id="3.30.70.100">
    <property type="match status" value="1"/>
</dbReference>